<accession>A0A926G5V6</accession>
<feature type="domain" description="T6SS immunity protein Tdi1 C-terminal" evidence="2">
    <location>
        <begin position="133"/>
        <end position="204"/>
    </location>
</feature>
<feature type="domain" description="GAD-related" evidence="1">
    <location>
        <begin position="36"/>
        <end position="108"/>
    </location>
</feature>
<sequence length="227" mass="25988">MSKISEDYEYYVEKSHPVVFPGDLVDWEKYGKEYLIPPDAVSFLMQYQCFSAYDGRLLVGDPGVFSGILPLIFQGDPDFHHRDTIVVGHSAFGRLYCWSSRYGGIDINLINATMACNGFIRPESFMKRPEINFSSLIDSMDPDVFDEEDEYGVLLFKRAKRKLGPLGYRECYGFRLALPMGGYRTLDKLEKLPAPEHYSFLAQLQPFTLIDWGTTSNFGLREIRQVG</sequence>
<dbReference type="InterPro" id="IPR014983">
    <property type="entry name" value="GAD-rel"/>
</dbReference>
<dbReference type="RefSeq" id="WP_187791568.1">
    <property type="nucleotide sequence ID" value="NZ_JACOQL010000001.1"/>
</dbReference>
<evidence type="ECO:0000313" key="3">
    <source>
        <dbReference type="EMBL" id="MBC9245133.1"/>
    </source>
</evidence>
<dbReference type="EMBL" id="JACOQL010000001">
    <property type="protein sequence ID" value="MBC9245133.1"/>
    <property type="molecule type" value="Genomic_DNA"/>
</dbReference>
<protein>
    <submittedName>
        <fullName evidence="3">DUF1851 domain-containing protein</fullName>
    </submittedName>
</protein>
<proteinExistence type="predicted"/>
<dbReference type="Pfam" id="PF08906">
    <property type="entry name" value="T6SS_Tdi1_C"/>
    <property type="match status" value="1"/>
</dbReference>
<organism evidence="3 4">
    <name type="scientific">Paracoccus amoyensis</name>
    <dbReference type="NCBI Taxonomy" id="2760093"/>
    <lineage>
        <taxon>Bacteria</taxon>
        <taxon>Pseudomonadati</taxon>
        <taxon>Pseudomonadota</taxon>
        <taxon>Alphaproteobacteria</taxon>
        <taxon>Rhodobacterales</taxon>
        <taxon>Paracoccaceae</taxon>
        <taxon>Paracoccus</taxon>
    </lineage>
</organism>
<dbReference type="InterPro" id="IPR015002">
    <property type="entry name" value="T6SS_Tdi1_C"/>
</dbReference>
<name>A0A926G5V6_9RHOB</name>
<dbReference type="Proteomes" id="UP000608594">
    <property type="component" value="Unassembled WGS sequence"/>
</dbReference>
<reference evidence="3" key="1">
    <citation type="submission" date="2020-08" db="EMBL/GenBank/DDBJ databases">
        <title>Paracoccus amoyensis sp. nov., isolated from the surface seawater at coast of Xiamen, Fujian.</title>
        <authorList>
            <person name="Lyu L."/>
        </authorList>
    </citation>
    <scope>NUCLEOTIDE SEQUENCE</scope>
    <source>
        <strain evidence="3">11-3</strain>
    </source>
</reference>
<gene>
    <name evidence="3" type="ORF">H4P12_00025</name>
</gene>
<dbReference type="AlphaFoldDB" id="A0A926G5V6"/>
<evidence type="ECO:0000259" key="2">
    <source>
        <dbReference type="Pfam" id="PF08906"/>
    </source>
</evidence>
<evidence type="ECO:0000259" key="1">
    <source>
        <dbReference type="Pfam" id="PF08887"/>
    </source>
</evidence>
<comment type="caution">
    <text evidence="3">The sequence shown here is derived from an EMBL/GenBank/DDBJ whole genome shotgun (WGS) entry which is preliminary data.</text>
</comment>
<evidence type="ECO:0000313" key="4">
    <source>
        <dbReference type="Proteomes" id="UP000608594"/>
    </source>
</evidence>
<dbReference type="Pfam" id="PF08887">
    <property type="entry name" value="GAD-like"/>
    <property type="match status" value="1"/>
</dbReference>
<keyword evidence="4" id="KW-1185">Reference proteome</keyword>